<keyword evidence="5" id="KW-0540">Nuclease</keyword>
<dbReference type="InterPro" id="IPR005135">
    <property type="entry name" value="Endo/exonuclease/phosphatase"/>
</dbReference>
<reference evidence="5" key="1">
    <citation type="submission" date="2017-04" db="EMBL/GenBank/DDBJ databases">
        <title>Population genomics of picophytoplankton unveils novel chromosome hypervariability.</title>
        <authorList>
            <consortium name="DOE Joint Genome Institute"/>
            <person name="Blanc-Mathieu R."/>
            <person name="Krasovec M."/>
            <person name="Hebrard M."/>
            <person name="Yau S."/>
            <person name="Desgranges E."/>
            <person name="Martin J."/>
            <person name="Schackwitz W."/>
            <person name="Kuo A."/>
            <person name="Salin G."/>
            <person name="Donnadieu C."/>
            <person name="Desdevises Y."/>
            <person name="Sanchez-Ferandin S."/>
            <person name="Moreau H."/>
            <person name="Rivals E."/>
            <person name="Grigoriev I.V."/>
            <person name="Grimsley N."/>
            <person name="Eyre-Walker A."/>
            <person name="Piganeau G."/>
        </authorList>
    </citation>
    <scope>NUCLEOTIDE SEQUENCE [LARGE SCALE GENOMIC DNA]</scope>
    <source>
        <strain evidence="5">RCC 1115</strain>
    </source>
</reference>
<dbReference type="SUPFAM" id="SSF50182">
    <property type="entry name" value="Sm-like ribonucleoproteins"/>
    <property type="match status" value="1"/>
</dbReference>
<dbReference type="InterPro" id="IPR001163">
    <property type="entry name" value="Sm_dom_euk/arc"/>
</dbReference>
<gene>
    <name evidence="5" type="ORF">BE221DRAFT_145589</name>
</gene>
<feature type="domain" description="Sm" evidence="3">
    <location>
        <begin position="8"/>
        <end position="42"/>
    </location>
</feature>
<comment type="similarity">
    <text evidence="1">Belongs to the CCR4/nocturin family.</text>
</comment>
<keyword evidence="5" id="KW-0269">Exonuclease</keyword>
<protein>
    <submittedName>
        <fullName evidence="5">Endonuclease/exonuclease/phosphatase</fullName>
    </submittedName>
</protein>
<proteinExistence type="inferred from homology"/>
<evidence type="ECO:0000256" key="1">
    <source>
        <dbReference type="ARBA" id="ARBA00010774"/>
    </source>
</evidence>
<keyword evidence="2" id="KW-0378">Hydrolase</keyword>
<dbReference type="Pfam" id="PF03372">
    <property type="entry name" value="Exo_endo_phos"/>
    <property type="match status" value="1"/>
</dbReference>
<dbReference type="GO" id="GO:0000175">
    <property type="term" value="F:3'-5'-RNA exonuclease activity"/>
    <property type="evidence" value="ECO:0007669"/>
    <property type="project" value="TreeGrafter"/>
</dbReference>
<evidence type="ECO:0000313" key="5">
    <source>
        <dbReference type="EMBL" id="OUS46750.1"/>
    </source>
</evidence>
<evidence type="ECO:0000259" key="4">
    <source>
        <dbReference type="Pfam" id="PF03372"/>
    </source>
</evidence>
<dbReference type="SUPFAM" id="SSF56219">
    <property type="entry name" value="DNase I-like"/>
    <property type="match status" value="1"/>
</dbReference>
<dbReference type="InterPro" id="IPR036691">
    <property type="entry name" value="Endo/exonu/phosph_ase_sf"/>
</dbReference>
<dbReference type="Proteomes" id="UP000195557">
    <property type="component" value="Unassembled WGS sequence"/>
</dbReference>
<dbReference type="InterPro" id="IPR050410">
    <property type="entry name" value="CCR4/nocturin_mRNA_transcr"/>
</dbReference>
<dbReference type="GO" id="GO:0006139">
    <property type="term" value="P:nucleobase-containing compound metabolic process"/>
    <property type="evidence" value="ECO:0007669"/>
    <property type="project" value="UniProtKB-ARBA"/>
</dbReference>
<dbReference type="AlphaFoldDB" id="A0A1Y5IAX3"/>
<evidence type="ECO:0000259" key="3">
    <source>
        <dbReference type="Pfam" id="PF01423"/>
    </source>
</evidence>
<evidence type="ECO:0000256" key="2">
    <source>
        <dbReference type="ARBA" id="ARBA00022801"/>
    </source>
</evidence>
<keyword evidence="5" id="KW-0255">Endonuclease</keyword>
<dbReference type="Pfam" id="PF01423">
    <property type="entry name" value="LSM"/>
    <property type="match status" value="1"/>
</dbReference>
<accession>A0A1Y5IAX3</accession>
<feature type="domain" description="Endonuclease/exonuclease/phosphatase" evidence="4">
    <location>
        <begin position="112"/>
        <end position="398"/>
    </location>
</feature>
<sequence length="419" mass="45601">MDSSTFPYIGAETAVETKDGRVFVGALRCVDKQRNVVLSNAAQLASLVVGRAGAAATASSPSAKYASVRVLQLNCLADALAANDSFASSYYAFDGEEPPKNAERLYDLNFDKRGKDLIKTITTGDSTTSPDVVCLQEVDHYYDFFEPELRKLGYAGIYKEDQWSPCRKFEAPCDGVAIFYKTDRLELLSSHAPGAPRARKEDPAQDAGKTLMARFRLKRDPKTEGTIRNTLGTLIRGNAKPVFSGVDLQEVIVVTTHLDSSKNVDGIITRLEQTKELCRHLNAFATNLCADVDNVQIIIAGDLNATPNEACVVHLRGRGMRDAYKDITTASGDEDANKFTTWKTRTGLFKTGEVKHTIDYILYSAHRGAKVVSVAKLPSESDIPSETGLPTHGFPSDHLPLQAQIALPARASSPAPAKE</sequence>
<dbReference type="EMBL" id="KZ155781">
    <property type="protein sequence ID" value="OUS46750.1"/>
    <property type="molecule type" value="Genomic_DNA"/>
</dbReference>
<dbReference type="PANTHER" id="PTHR12121">
    <property type="entry name" value="CARBON CATABOLITE REPRESSOR PROTEIN 4"/>
    <property type="match status" value="1"/>
</dbReference>
<name>A0A1Y5IAX3_OSTTA</name>
<dbReference type="PANTHER" id="PTHR12121:SF45">
    <property type="entry name" value="NOCTURNIN"/>
    <property type="match status" value="1"/>
</dbReference>
<dbReference type="Gene3D" id="3.60.10.10">
    <property type="entry name" value="Endonuclease/exonuclease/phosphatase"/>
    <property type="match status" value="1"/>
</dbReference>
<dbReference type="GO" id="GO:0004519">
    <property type="term" value="F:endonuclease activity"/>
    <property type="evidence" value="ECO:0007669"/>
    <property type="project" value="UniProtKB-KW"/>
</dbReference>
<organism evidence="5">
    <name type="scientific">Ostreococcus tauri</name>
    <name type="common">Marine green alga</name>
    <dbReference type="NCBI Taxonomy" id="70448"/>
    <lineage>
        <taxon>Eukaryota</taxon>
        <taxon>Viridiplantae</taxon>
        <taxon>Chlorophyta</taxon>
        <taxon>Mamiellophyceae</taxon>
        <taxon>Mamiellales</taxon>
        <taxon>Bathycoccaceae</taxon>
        <taxon>Ostreococcus</taxon>
    </lineage>
</organism>
<dbReference type="eggNOG" id="KOG0620">
    <property type="taxonomic scope" value="Eukaryota"/>
</dbReference>
<dbReference type="InterPro" id="IPR010920">
    <property type="entry name" value="LSM_dom_sf"/>
</dbReference>